<dbReference type="PANTHER" id="PTHR30290">
    <property type="entry name" value="PERIPLASMIC BINDING COMPONENT OF ABC TRANSPORTER"/>
    <property type="match status" value="1"/>
</dbReference>
<comment type="caution">
    <text evidence="6">The sequence shown here is derived from an EMBL/GenBank/DDBJ whole genome shotgun (WGS) entry which is preliminary data.</text>
</comment>
<dbReference type="PANTHER" id="PTHR30290:SF38">
    <property type="entry name" value="D,D-DIPEPTIDE-BINDING PERIPLASMIC PROTEIN DDPA-RELATED"/>
    <property type="match status" value="1"/>
</dbReference>
<dbReference type="Gene3D" id="3.10.105.10">
    <property type="entry name" value="Dipeptide-binding Protein, Domain 3"/>
    <property type="match status" value="1"/>
</dbReference>
<dbReference type="EMBL" id="JBHRSB010000013">
    <property type="protein sequence ID" value="MFC3003640.1"/>
    <property type="molecule type" value="Genomic_DNA"/>
</dbReference>
<dbReference type="RefSeq" id="WP_343215314.1">
    <property type="nucleotide sequence ID" value="NZ_JAFNJS010000013.1"/>
</dbReference>
<dbReference type="Gene3D" id="3.90.76.10">
    <property type="entry name" value="Dipeptide-binding Protein, Domain 1"/>
    <property type="match status" value="1"/>
</dbReference>
<organism evidence="6 7">
    <name type="scientific">Falsiroseomonas tokyonensis</name>
    <dbReference type="NCBI Taxonomy" id="430521"/>
    <lineage>
        <taxon>Bacteria</taxon>
        <taxon>Pseudomonadati</taxon>
        <taxon>Pseudomonadota</taxon>
        <taxon>Alphaproteobacteria</taxon>
        <taxon>Acetobacterales</taxon>
        <taxon>Roseomonadaceae</taxon>
        <taxon>Falsiroseomonas</taxon>
    </lineage>
</organism>
<evidence type="ECO:0000256" key="4">
    <source>
        <dbReference type="SAM" id="SignalP"/>
    </source>
</evidence>
<feature type="chain" id="PRO_5045730335" evidence="4">
    <location>
        <begin position="25"/>
        <end position="537"/>
    </location>
</feature>
<dbReference type="InterPro" id="IPR000914">
    <property type="entry name" value="SBP_5_dom"/>
</dbReference>
<dbReference type="PIRSF" id="PIRSF002741">
    <property type="entry name" value="MppA"/>
    <property type="match status" value="1"/>
</dbReference>
<comment type="subcellular location">
    <subcellularLocation>
        <location evidence="1">Periplasm</location>
    </subcellularLocation>
</comment>
<protein>
    <submittedName>
        <fullName evidence="6">ABC transporter substrate-binding protein</fullName>
    </submittedName>
</protein>
<evidence type="ECO:0000256" key="2">
    <source>
        <dbReference type="ARBA" id="ARBA00005695"/>
    </source>
</evidence>
<comment type="similarity">
    <text evidence="2">Belongs to the bacterial solute-binding protein 5 family.</text>
</comment>
<name>A0ABV7C5H0_9PROT</name>
<feature type="signal peptide" evidence="4">
    <location>
        <begin position="1"/>
        <end position="24"/>
    </location>
</feature>
<evidence type="ECO:0000313" key="7">
    <source>
        <dbReference type="Proteomes" id="UP001595420"/>
    </source>
</evidence>
<dbReference type="InterPro" id="IPR039424">
    <property type="entry name" value="SBP_5"/>
</dbReference>
<dbReference type="Pfam" id="PF00496">
    <property type="entry name" value="SBP_bac_5"/>
    <property type="match status" value="1"/>
</dbReference>
<evidence type="ECO:0000256" key="3">
    <source>
        <dbReference type="ARBA" id="ARBA00022729"/>
    </source>
</evidence>
<keyword evidence="3 4" id="KW-0732">Signal</keyword>
<dbReference type="InterPro" id="IPR030678">
    <property type="entry name" value="Peptide/Ni-bd"/>
</dbReference>
<keyword evidence="7" id="KW-1185">Reference proteome</keyword>
<accession>A0ABV7C5H0</accession>
<reference evidence="7" key="1">
    <citation type="journal article" date="2019" name="Int. J. Syst. Evol. Microbiol.">
        <title>The Global Catalogue of Microorganisms (GCM) 10K type strain sequencing project: providing services to taxonomists for standard genome sequencing and annotation.</title>
        <authorList>
            <consortium name="The Broad Institute Genomics Platform"/>
            <consortium name="The Broad Institute Genome Sequencing Center for Infectious Disease"/>
            <person name="Wu L."/>
            <person name="Ma J."/>
        </authorList>
    </citation>
    <scope>NUCLEOTIDE SEQUENCE [LARGE SCALE GENOMIC DNA]</scope>
    <source>
        <strain evidence="7">CGMCC 1.16855</strain>
    </source>
</reference>
<evidence type="ECO:0000313" key="6">
    <source>
        <dbReference type="EMBL" id="MFC3003640.1"/>
    </source>
</evidence>
<feature type="domain" description="Solute-binding protein family 5" evidence="5">
    <location>
        <begin position="76"/>
        <end position="425"/>
    </location>
</feature>
<dbReference type="Gene3D" id="3.40.190.10">
    <property type="entry name" value="Periplasmic binding protein-like II"/>
    <property type="match status" value="1"/>
</dbReference>
<evidence type="ECO:0000256" key="1">
    <source>
        <dbReference type="ARBA" id="ARBA00004418"/>
    </source>
</evidence>
<sequence>MSMTGITRRALLGAPTLLAMPAIAQGDDRPTLTIAVQKLSNSNTFEPPREQSNVGFRIHGLYAEQLVGTNWLGNAELVPGLATAWRRPDAATLELTLRQGVRFHDGREMTAEDVAFSFGERLFGTQGATGAGRSGVLAGTATKEPPAEVVAVSRRTYPGLERIEITGRNTLRFINRTPDVTLEGRLAQSVGAILSSQAFAAAPSWLEWGRAPVGTGPYRIADFRPDTFLVMEAHDSYWGGRPPARRLRFVEVPEVSGRVNGLFSGEYDFACDIPPDQISVVERNSRFEVLGSPINNIRKLAFDKTNPVLADARIRRAMTHAIDRRVLVETLWAGRTAIPRGMQLESYGAMYLQDWENPRFDPTEARRLLREANYQGQPITYRLLNNYYTNQVASGQIAVEMWRAVGLNVQIEMLENFSQVTARTPGRGIRDWSNTSIFGDPVAGILRSFGPRTEAERNGEWANEEFNRVTTALEAETDLERRREMFRRLLTIVEREDPGYIVLHQAAAFTAKRKDIQWRAANGWAMVFGPGNLRVGA</sequence>
<dbReference type="Proteomes" id="UP001595420">
    <property type="component" value="Unassembled WGS sequence"/>
</dbReference>
<evidence type="ECO:0000259" key="5">
    <source>
        <dbReference type="Pfam" id="PF00496"/>
    </source>
</evidence>
<dbReference type="SUPFAM" id="SSF53850">
    <property type="entry name" value="Periplasmic binding protein-like II"/>
    <property type="match status" value="1"/>
</dbReference>
<proteinExistence type="inferred from homology"/>
<gene>
    <name evidence="6" type="ORF">ACFOD3_27350</name>
</gene>